<dbReference type="EMBL" id="GAMC01004649">
    <property type="protein sequence ID" value="JAC01907.1"/>
    <property type="molecule type" value="mRNA"/>
</dbReference>
<sequence>MFAAMSVAKAFNRSTGSKRTTRTCILKPFSSECTSINLCPGKQIIGRSLDTGIEDVRCSKRQLELDVDLESPHIKLRVIGMNPCSVNGMMLMQESKCKLEHGDVIELVYGKHQYELQFQPPPKDIKSETKNEGNVSQIENTIGSGRWESSENGAMIVYTDDAVKASDKIAGYDVDGTIITTKSGNVFPKHTDDWQILYAEVPKKLKLLHESGYKICFFTNQGGIGSGKIKLDDFKRKTKDILKKVGVPIQVFIAIEDGQYRKPLTGMWKHLVEHKNDNIGIDLGKSFYVGDAAGRPESGSGKTKRRKDHSLADRRFAANIGVSFYTPEEHFLNRPTEQYLKPDYQPSEVVTNMNIIPLLEPDNVKLPADNSEMIIMVGLPGSGKSFFCKQHLEKHDYVIANADKLGTTQSCLKICEKALAAGKSCVVDNTNVDVESRKKFLALAKQYNVSCRCFVMNVQLDLVRHNIKYRHLTDTNHSKINEMVFNMMKKKYTAPTVGEGFTHIIKVNLKPSFQSKADEELYKLYLLEK</sequence>
<evidence type="ECO:0000259" key="6">
    <source>
        <dbReference type="Pfam" id="PF17913"/>
    </source>
</evidence>
<keyword evidence="7" id="KW-0418">Kinase</keyword>
<dbReference type="SUPFAM" id="SSF56784">
    <property type="entry name" value="HAD-like"/>
    <property type="match status" value="1"/>
</dbReference>
<evidence type="ECO:0000256" key="4">
    <source>
        <dbReference type="ARBA" id="ARBA00023204"/>
    </source>
</evidence>
<dbReference type="FunFam" id="3.40.50.300:FF:000737">
    <property type="entry name" value="Bifunctional polynucleotide phosphatase/kinase"/>
    <property type="match status" value="1"/>
</dbReference>
<dbReference type="OrthoDB" id="19045at2759"/>
<gene>
    <name evidence="7" type="primary">PNKP</name>
</gene>
<dbReference type="Pfam" id="PF13671">
    <property type="entry name" value="AAA_33"/>
    <property type="match status" value="1"/>
</dbReference>
<dbReference type="SUPFAM" id="SSF49879">
    <property type="entry name" value="SMAD/FHA domain"/>
    <property type="match status" value="1"/>
</dbReference>
<dbReference type="FunFam" id="3.40.50.1000:FF:000078">
    <property type="entry name" value="Bifunctional polynucleotide phosphatase/kinase"/>
    <property type="match status" value="1"/>
</dbReference>
<dbReference type="InterPro" id="IPR008984">
    <property type="entry name" value="SMAD_FHA_dom_sf"/>
</dbReference>
<organism evidence="7">
    <name type="scientific">Ceratitis capitata</name>
    <name type="common">Mediterranean fruit fly</name>
    <name type="synonym">Tephritis capitata</name>
    <dbReference type="NCBI Taxonomy" id="7213"/>
    <lineage>
        <taxon>Eukaryota</taxon>
        <taxon>Metazoa</taxon>
        <taxon>Ecdysozoa</taxon>
        <taxon>Arthropoda</taxon>
        <taxon>Hexapoda</taxon>
        <taxon>Insecta</taxon>
        <taxon>Pterygota</taxon>
        <taxon>Neoptera</taxon>
        <taxon>Endopterygota</taxon>
        <taxon>Diptera</taxon>
        <taxon>Brachycera</taxon>
        <taxon>Muscomorpha</taxon>
        <taxon>Tephritoidea</taxon>
        <taxon>Tephritidae</taxon>
        <taxon>Ceratitis</taxon>
        <taxon>Ceratitis</taxon>
    </lineage>
</organism>
<dbReference type="SUPFAM" id="SSF52540">
    <property type="entry name" value="P-loop containing nucleoside triphosphate hydrolases"/>
    <property type="match status" value="1"/>
</dbReference>
<dbReference type="Gene3D" id="3.40.50.1000">
    <property type="entry name" value="HAD superfamily/HAD-like"/>
    <property type="match status" value="1"/>
</dbReference>
<dbReference type="InterPro" id="IPR013954">
    <property type="entry name" value="PNK3P"/>
</dbReference>
<keyword evidence="2" id="KW-0227">DNA damage</keyword>
<name>W8C5W1_CERCA</name>
<comment type="subcellular location">
    <subcellularLocation>
        <location evidence="1">Nucleus</location>
    </subcellularLocation>
</comment>
<dbReference type="AlphaFoldDB" id="W8C5W1"/>
<reference evidence="7" key="2">
    <citation type="journal article" date="2014" name="BMC Genomics">
        <title>A genomic perspective to assessing quality of mass-reared SIT flies used in Mediterranean fruit fly (Ceratitis capitata) eradication in California.</title>
        <authorList>
            <person name="Calla B."/>
            <person name="Hall B."/>
            <person name="Hou S."/>
            <person name="Geib S.M."/>
        </authorList>
    </citation>
    <scope>NUCLEOTIDE SEQUENCE</scope>
</reference>
<keyword evidence="5" id="KW-0539">Nucleus</keyword>
<dbReference type="GO" id="GO:0005634">
    <property type="term" value="C:nucleus"/>
    <property type="evidence" value="ECO:0007669"/>
    <property type="project" value="UniProtKB-SubCell"/>
</dbReference>
<dbReference type="InterPro" id="IPR036412">
    <property type="entry name" value="HAD-like_sf"/>
</dbReference>
<dbReference type="InterPro" id="IPR006549">
    <property type="entry name" value="HAD-SF_hydro_IIIA"/>
</dbReference>
<dbReference type="NCBIfam" id="TIGR01663">
    <property type="entry name" value="PNK-3'Pase"/>
    <property type="match status" value="1"/>
</dbReference>
<evidence type="ECO:0000313" key="7">
    <source>
        <dbReference type="EMBL" id="JAC01907.1"/>
    </source>
</evidence>
<feature type="domain" description="PNK FHA" evidence="6">
    <location>
        <begin position="24"/>
        <end position="92"/>
    </location>
</feature>
<dbReference type="InterPro" id="IPR006550">
    <property type="entry name" value="PNKP"/>
</dbReference>
<dbReference type="CTD" id="11284"/>
<dbReference type="InterPro" id="IPR006551">
    <property type="entry name" value="Polynucleotide_phosphatase"/>
</dbReference>
<keyword evidence="4" id="KW-0234">DNA repair</keyword>
<accession>W8C5W1</accession>
<dbReference type="Gene3D" id="2.60.200.20">
    <property type="match status" value="1"/>
</dbReference>
<reference evidence="7" key="1">
    <citation type="submission" date="2013-07" db="EMBL/GenBank/DDBJ databases">
        <authorList>
            <person name="Geib S."/>
        </authorList>
    </citation>
    <scope>NUCLEOTIDE SEQUENCE</scope>
</reference>
<dbReference type="PANTHER" id="PTHR12083:SF9">
    <property type="entry name" value="BIFUNCTIONAL POLYNUCLEOTIDE PHOSPHATASE_KINASE"/>
    <property type="match status" value="1"/>
</dbReference>
<dbReference type="GO" id="GO:0046404">
    <property type="term" value="F:ATP-dependent polydeoxyribonucleotide 5'-hydroxyl-kinase activity"/>
    <property type="evidence" value="ECO:0007669"/>
    <property type="project" value="InterPro"/>
</dbReference>
<dbReference type="GO" id="GO:0006281">
    <property type="term" value="P:DNA repair"/>
    <property type="evidence" value="ECO:0007669"/>
    <property type="project" value="UniProtKB-KW"/>
</dbReference>
<dbReference type="KEGG" id="ccat:101457540"/>
<dbReference type="InterPro" id="IPR027417">
    <property type="entry name" value="P-loop_NTPase"/>
</dbReference>
<dbReference type="NCBIfam" id="TIGR01662">
    <property type="entry name" value="HAD-SF-IIIA"/>
    <property type="match status" value="1"/>
</dbReference>
<evidence type="ECO:0000256" key="2">
    <source>
        <dbReference type="ARBA" id="ARBA00022763"/>
    </source>
</evidence>
<dbReference type="NCBIfam" id="TIGR01664">
    <property type="entry name" value="DNA-3'-Pase"/>
    <property type="match status" value="1"/>
</dbReference>
<evidence type="ECO:0000256" key="3">
    <source>
        <dbReference type="ARBA" id="ARBA00022801"/>
    </source>
</evidence>
<evidence type="ECO:0000256" key="5">
    <source>
        <dbReference type="ARBA" id="ARBA00023242"/>
    </source>
</evidence>
<dbReference type="Gene3D" id="3.40.50.300">
    <property type="entry name" value="P-loop containing nucleotide triphosphate hydrolases"/>
    <property type="match status" value="1"/>
</dbReference>
<dbReference type="Pfam" id="PF17913">
    <property type="entry name" value="FHA_2"/>
    <property type="match status" value="1"/>
</dbReference>
<keyword evidence="3" id="KW-0378">Hydrolase</keyword>
<dbReference type="CDD" id="cd01625">
    <property type="entry name" value="HAD_PNP"/>
    <property type="match status" value="1"/>
</dbReference>
<dbReference type="GO" id="GO:0046403">
    <property type="term" value="F:polynucleotide 3'-phosphatase activity"/>
    <property type="evidence" value="ECO:0007669"/>
    <property type="project" value="InterPro"/>
</dbReference>
<dbReference type="InterPro" id="IPR041388">
    <property type="entry name" value="FHA_2"/>
</dbReference>
<dbReference type="GO" id="GO:0003690">
    <property type="term" value="F:double-stranded DNA binding"/>
    <property type="evidence" value="ECO:0007669"/>
    <property type="project" value="TreeGrafter"/>
</dbReference>
<dbReference type="PANTHER" id="PTHR12083">
    <property type="entry name" value="BIFUNCTIONAL POLYNUCLEOTIDE PHOSPHATASE/KINASE"/>
    <property type="match status" value="1"/>
</dbReference>
<protein>
    <submittedName>
        <fullName evidence="7">Bifunctional polynucleotide phosphatase/kinase</fullName>
    </submittedName>
</protein>
<dbReference type="Pfam" id="PF08645">
    <property type="entry name" value="PNK3P"/>
    <property type="match status" value="1"/>
</dbReference>
<keyword evidence="7" id="KW-0808">Transferase</keyword>
<evidence type="ECO:0000256" key="1">
    <source>
        <dbReference type="ARBA" id="ARBA00004123"/>
    </source>
</evidence>
<dbReference type="GeneID" id="101457540"/>
<proteinExistence type="evidence at transcript level"/>
<dbReference type="InterPro" id="IPR023214">
    <property type="entry name" value="HAD_sf"/>
</dbReference>
<dbReference type="CDD" id="cd22671">
    <property type="entry name" value="FHA_APTX-like"/>
    <property type="match status" value="1"/>
</dbReference>